<dbReference type="EMBL" id="CP038636">
    <property type="protein sequence ID" value="QBY55370.1"/>
    <property type="molecule type" value="Genomic_DNA"/>
</dbReference>
<organism evidence="1 2">
    <name type="scientific">Cupriavidus oxalaticus</name>
    <dbReference type="NCBI Taxonomy" id="96344"/>
    <lineage>
        <taxon>Bacteria</taxon>
        <taxon>Pseudomonadati</taxon>
        <taxon>Pseudomonadota</taxon>
        <taxon>Betaproteobacteria</taxon>
        <taxon>Burkholderiales</taxon>
        <taxon>Burkholderiaceae</taxon>
        <taxon>Cupriavidus</taxon>
    </lineage>
</organism>
<dbReference type="AlphaFoldDB" id="A0A4P7LGY2"/>
<geneLocation type="plasmid" evidence="1">
    <name>unnamed1</name>
</geneLocation>
<keyword evidence="1" id="KW-0614">Plasmid</keyword>
<proteinExistence type="predicted"/>
<name>A0A4P7LGY2_9BURK</name>
<gene>
    <name evidence="1" type="ORF">E0W60_30390</name>
</gene>
<reference evidence="1 2" key="1">
    <citation type="submission" date="2019-03" db="EMBL/GenBank/DDBJ databases">
        <title>Efficiently degradation of phenoxyalkanoic acid herbicides by Cupriavidus oxalaticus strain X32.</title>
        <authorList>
            <person name="Sheng X."/>
        </authorList>
    </citation>
    <scope>NUCLEOTIDE SEQUENCE [LARGE SCALE GENOMIC DNA]</scope>
    <source>
        <strain evidence="1 2">X32</strain>
        <plasmid evidence="1 2">unnamed1</plasmid>
    </source>
</reference>
<protein>
    <submittedName>
        <fullName evidence="1">Uncharacterized protein</fullName>
    </submittedName>
</protein>
<evidence type="ECO:0000313" key="2">
    <source>
        <dbReference type="Proteomes" id="UP000295294"/>
    </source>
</evidence>
<dbReference type="Proteomes" id="UP000295294">
    <property type="component" value="Plasmid unnamed1"/>
</dbReference>
<evidence type="ECO:0000313" key="1">
    <source>
        <dbReference type="EMBL" id="QBY55370.1"/>
    </source>
</evidence>
<accession>A0A4P7LGY2</accession>
<dbReference type="KEGG" id="cox:E0W60_30390"/>
<sequence length="102" mass="11542">MSAFAYRYVGREELPARFQITNLARHAFSSYEAQMLAAVNRAVSAATLQQCMESVRSPRADDSATHLEWIKAPSRRNGPKNLAETLDKIRYLKSLAEYLLAH</sequence>
<dbReference type="OrthoDB" id="8720242at2"/>